<evidence type="ECO:0000313" key="2">
    <source>
        <dbReference type="EMBL" id="AOS45324.1"/>
    </source>
</evidence>
<dbReference type="InterPro" id="IPR009327">
    <property type="entry name" value="Cupin_DUF985"/>
</dbReference>
<dbReference type="RefSeq" id="WP_069962488.1">
    <property type="nucleotide sequence ID" value="NZ_CP016094.1"/>
</dbReference>
<organism evidence="2 3">
    <name type="scientific">Lacunisphaera limnophila</name>
    <dbReference type="NCBI Taxonomy" id="1838286"/>
    <lineage>
        <taxon>Bacteria</taxon>
        <taxon>Pseudomonadati</taxon>
        <taxon>Verrucomicrobiota</taxon>
        <taxon>Opitutia</taxon>
        <taxon>Opitutales</taxon>
        <taxon>Opitutaceae</taxon>
        <taxon>Lacunisphaera</taxon>
    </lineage>
</organism>
<accession>A0A1D8AWQ3</accession>
<dbReference type="InterPro" id="IPR039935">
    <property type="entry name" value="YML079W-like"/>
</dbReference>
<reference evidence="2 3" key="1">
    <citation type="submission" date="2016-06" db="EMBL/GenBank/DDBJ databases">
        <title>Three novel species with peptidoglycan cell walls form the new genus Lacunisphaera gen. nov. in the family Opitutaceae of the verrucomicrobial subdivision 4.</title>
        <authorList>
            <person name="Rast P."/>
            <person name="Gloeckner I."/>
            <person name="Jogler M."/>
            <person name="Boedeker C."/>
            <person name="Jeske O."/>
            <person name="Wiegand S."/>
            <person name="Reinhardt R."/>
            <person name="Schumann P."/>
            <person name="Rohde M."/>
            <person name="Spring S."/>
            <person name="Gloeckner F.O."/>
            <person name="Jogler C."/>
        </authorList>
    </citation>
    <scope>NUCLEOTIDE SEQUENCE [LARGE SCALE GENOMIC DNA]</scope>
    <source>
        <strain evidence="2 3">IG16b</strain>
    </source>
</reference>
<feature type="domain" description="DUF985" evidence="1">
    <location>
        <begin position="15"/>
        <end position="146"/>
    </location>
</feature>
<dbReference type="InterPro" id="IPR011051">
    <property type="entry name" value="RmlC_Cupin_sf"/>
</dbReference>
<dbReference type="PANTHER" id="PTHR33387:SF3">
    <property type="entry name" value="DUF985 DOMAIN-CONTAINING PROTEIN"/>
    <property type="match status" value="1"/>
</dbReference>
<sequence length="168" mass="18075">MKSAPLSPDTHAAEEVARLLDLAPLEQEGGFFRRSAEAATILPGSARRAYSVIYFLITPAGFSAMHKLETDEVWNFHCGDTLESLRLAPGGVGKVVTLGLDLAAGETPQDVVAAGVWQGTRLRAGGRWALVSCVVAPEFRWSEFTLGDRRELTAAYPGFASEILGLTR</sequence>
<name>A0A1D8AWQ3_9BACT</name>
<dbReference type="AlphaFoldDB" id="A0A1D8AWQ3"/>
<dbReference type="KEGG" id="obg:Verru16b_02404"/>
<evidence type="ECO:0000313" key="3">
    <source>
        <dbReference type="Proteomes" id="UP000095228"/>
    </source>
</evidence>
<dbReference type="Pfam" id="PF06172">
    <property type="entry name" value="Cupin_5"/>
    <property type="match status" value="1"/>
</dbReference>
<dbReference type="InterPro" id="IPR014710">
    <property type="entry name" value="RmlC-like_jellyroll"/>
</dbReference>
<dbReference type="Proteomes" id="UP000095228">
    <property type="component" value="Chromosome"/>
</dbReference>
<gene>
    <name evidence="2" type="ORF">Verru16b_02404</name>
</gene>
<dbReference type="Gene3D" id="2.60.120.10">
    <property type="entry name" value="Jelly Rolls"/>
    <property type="match status" value="1"/>
</dbReference>
<dbReference type="PANTHER" id="PTHR33387">
    <property type="entry name" value="RMLC-LIKE JELLY ROLL FOLD PROTEIN"/>
    <property type="match status" value="1"/>
</dbReference>
<evidence type="ECO:0000259" key="1">
    <source>
        <dbReference type="Pfam" id="PF06172"/>
    </source>
</evidence>
<protein>
    <recommendedName>
        <fullName evidence="1">DUF985 domain-containing protein</fullName>
    </recommendedName>
</protein>
<dbReference type="EMBL" id="CP016094">
    <property type="protein sequence ID" value="AOS45324.1"/>
    <property type="molecule type" value="Genomic_DNA"/>
</dbReference>
<keyword evidence="3" id="KW-1185">Reference proteome</keyword>
<dbReference type="OrthoDB" id="9798288at2"/>
<dbReference type="STRING" id="1838286.Verru16b_02404"/>
<dbReference type="CDD" id="cd06121">
    <property type="entry name" value="cupin_YML079wp"/>
    <property type="match status" value="1"/>
</dbReference>
<dbReference type="SUPFAM" id="SSF51182">
    <property type="entry name" value="RmlC-like cupins"/>
    <property type="match status" value="1"/>
</dbReference>
<proteinExistence type="predicted"/>